<organism evidence="1 2">
    <name type="scientific">Methylobacillus rhizosphaerae</name>
    <dbReference type="NCBI Taxonomy" id="551994"/>
    <lineage>
        <taxon>Bacteria</taxon>
        <taxon>Pseudomonadati</taxon>
        <taxon>Pseudomonadota</taxon>
        <taxon>Betaproteobacteria</taxon>
        <taxon>Nitrosomonadales</taxon>
        <taxon>Methylophilaceae</taxon>
        <taxon>Methylobacillus</taxon>
    </lineage>
</organism>
<dbReference type="Pfam" id="PF12977">
    <property type="entry name" value="DUF3861"/>
    <property type="match status" value="1"/>
</dbReference>
<dbReference type="AlphaFoldDB" id="A0A238YBE0"/>
<evidence type="ECO:0000313" key="1">
    <source>
        <dbReference type="EMBL" id="SNR68565.1"/>
    </source>
</evidence>
<dbReference type="Gene3D" id="3.10.20.850">
    <property type="entry name" value="Protein of unknown function DUF3861"/>
    <property type="match status" value="1"/>
</dbReference>
<keyword evidence="2" id="KW-1185">Reference proteome</keyword>
<sequence length="97" mass="11306">MKQHRYRVTLEYIADVDGNPQQREPLVFEAGNHDEILGIVELVRRRELFDAQTTAAFVVGQKLFGAVMLENRNNPLFTEFWPHFMDFMKKLKGAVKP</sequence>
<proteinExistence type="predicted"/>
<dbReference type="Proteomes" id="UP000198305">
    <property type="component" value="Unassembled WGS sequence"/>
</dbReference>
<dbReference type="RefSeq" id="WP_089374641.1">
    <property type="nucleotide sequence ID" value="NZ_FZOA01000002.1"/>
</dbReference>
<protein>
    <recommendedName>
        <fullName evidence="3">DUF3861 domain-containing protein</fullName>
    </recommendedName>
</protein>
<evidence type="ECO:0000313" key="2">
    <source>
        <dbReference type="Proteomes" id="UP000198305"/>
    </source>
</evidence>
<dbReference type="InterPro" id="IPR038194">
    <property type="entry name" value="DUF3861_sf"/>
</dbReference>
<reference evidence="2" key="1">
    <citation type="submission" date="2017-06" db="EMBL/GenBank/DDBJ databases">
        <authorList>
            <person name="Varghese N."/>
            <person name="Submissions S."/>
        </authorList>
    </citation>
    <scope>NUCLEOTIDE SEQUENCE [LARGE SCALE GENOMIC DNA]</scope>
    <source>
        <strain evidence="2">Ca-68</strain>
    </source>
</reference>
<dbReference type="OrthoDB" id="119700at2"/>
<accession>A0A238YBE0</accession>
<name>A0A238YBE0_9PROT</name>
<dbReference type="InterPro" id="IPR024476">
    <property type="entry name" value="DUF3861"/>
</dbReference>
<dbReference type="EMBL" id="FZOA01000002">
    <property type="protein sequence ID" value="SNR68565.1"/>
    <property type="molecule type" value="Genomic_DNA"/>
</dbReference>
<evidence type="ECO:0008006" key="3">
    <source>
        <dbReference type="Google" id="ProtNLM"/>
    </source>
</evidence>
<gene>
    <name evidence="1" type="ORF">SAMN05192560_0474</name>
</gene>